<keyword evidence="2 13" id="KW-0444">Lipid biosynthesis</keyword>
<feature type="binding site" evidence="13">
    <location>
        <position position="253"/>
    </location>
    <ligand>
        <name>NADPH</name>
        <dbReference type="ChEBI" id="CHEBI:57783"/>
    </ligand>
</feature>
<dbReference type="GO" id="GO:0006650">
    <property type="term" value="P:glycerophospholipid metabolic process"/>
    <property type="evidence" value="ECO:0007669"/>
    <property type="project" value="UniProtKB-UniRule"/>
</dbReference>
<organism evidence="20 21">
    <name type="scientific">Anaerotignum lactatifermentans DSM 14214</name>
    <dbReference type="NCBI Taxonomy" id="1121323"/>
    <lineage>
        <taxon>Bacteria</taxon>
        <taxon>Bacillati</taxon>
        <taxon>Bacillota</taxon>
        <taxon>Clostridia</taxon>
        <taxon>Lachnospirales</taxon>
        <taxon>Anaerotignaceae</taxon>
        <taxon>Anaerotignum</taxon>
    </lineage>
</organism>
<sequence length="329" mass="35203">MKNVAVIGSGSWGTALAIILTKYDHQVKIWARSQAAVDEINSKHTNEKYLPGVTLPETLTATTDRAAALEGAEIVISAVPSRAVRQTMTDFAPYFKPGTVIVNVAKGLEDGSLLRLSQVIQECVPQCEVCVLSGPSHAEEVAREIPTTCLIASENEEVAKMVQKEFMNPKFRIYTSTDVIGVEMGAALKNVMALAAGMNDGLGFGDNSKAALMTRGIAEMKRLGIAMGGKAETFAGLSGIGDLIVTCTSMHSRNRRAGILLGQGKSLEETLAEVKMVVEGVNTVQAACHLAEKYHVDLPITQAINDVLFHGKDTQTAVLELMTREGKSE</sequence>
<dbReference type="SUPFAM" id="SSF51735">
    <property type="entry name" value="NAD(P)-binding Rossmann-fold domains"/>
    <property type="match status" value="1"/>
</dbReference>
<keyword evidence="13" id="KW-0963">Cytoplasm</keyword>
<keyword evidence="8 13" id="KW-1208">Phospholipid metabolism</keyword>
<evidence type="ECO:0000256" key="7">
    <source>
        <dbReference type="ARBA" id="ARBA00023209"/>
    </source>
</evidence>
<dbReference type="OrthoDB" id="9812273at2"/>
<evidence type="ECO:0000313" key="21">
    <source>
        <dbReference type="Proteomes" id="UP000183975"/>
    </source>
</evidence>
<keyword evidence="4 13" id="KW-0560">Oxidoreductase</keyword>
<feature type="binding site" evidence="13">
    <location>
        <position position="11"/>
    </location>
    <ligand>
        <name>NADPH</name>
        <dbReference type="ChEBI" id="CHEBI:57783"/>
    </ligand>
</feature>
<feature type="binding site" evidence="13">
    <location>
        <position position="32"/>
    </location>
    <ligand>
        <name>NADPH</name>
        <dbReference type="ChEBI" id="CHEBI:57783"/>
    </ligand>
</feature>
<dbReference type="EMBL" id="FRAH01000065">
    <property type="protein sequence ID" value="SHL08267.1"/>
    <property type="molecule type" value="Genomic_DNA"/>
</dbReference>
<feature type="binding site" evidence="13">
    <location>
        <position position="254"/>
    </location>
    <ligand>
        <name>sn-glycerol 3-phosphate</name>
        <dbReference type="ChEBI" id="CHEBI:57597"/>
    </ligand>
</feature>
<dbReference type="FunFam" id="3.40.50.720:FF:000019">
    <property type="entry name" value="Glycerol-3-phosphate dehydrogenase [NAD(P)+]"/>
    <property type="match status" value="1"/>
</dbReference>
<evidence type="ECO:0000256" key="10">
    <source>
        <dbReference type="ARBA" id="ARBA00066687"/>
    </source>
</evidence>
<feature type="binding site" evidence="13">
    <location>
        <position position="242"/>
    </location>
    <ligand>
        <name>sn-glycerol 3-phosphate</name>
        <dbReference type="ChEBI" id="CHEBI:57597"/>
    </ligand>
</feature>
<feature type="binding site" evidence="13">
    <location>
        <position position="277"/>
    </location>
    <ligand>
        <name>NADPH</name>
        <dbReference type="ChEBI" id="CHEBI:57783"/>
    </ligand>
</feature>
<comment type="pathway">
    <text evidence="13">Membrane lipid metabolism; glycerophospholipid metabolism.</text>
</comment>
<dbReference type="InterPro" id="IPR006168">
    <property type="entry name" value="G3P_DH_NAD-dep"/>
</dbReference>
<comment type="catalytic activity">
    <reaction evidence="9">
        <text>sn-glycerol 3-phosphate + NADP(+) = dihydroxyacetone phosphate + NADPH + H(+)</text>
        <dbReference type="Rhea" id="RHEA:11096"/>
        <dbReference type="ChEBI" id="CHEBI:15378"/>
        <dbReference type="ChEBI" id="CHEBI:57597"/>
        <dbReference type="ChEBI" id="CHEBI:57642"/>
        <dbReference type="ChEBI" id="CHEBI:57783"/>
        <dbReference type="ChEBI" id="CHEBI:58349"/>
        <dbReference type="EC" id="1.1.1.94"/>
    </reaction>
    <physiologicalReaction direction="right-to-left" evidence="9">
        <dbReference type="Rhea" id="RHEA:11098"/>
    </physiologicalReaction>
</comment>
<feature type="binding site" evidence="16">
    <location>
        <begin position="8"/>
        <end position="13"/>
    </location>
    <ligand>
        <name>NAD(+)</name>
        <dbReference type="ChEBI" id="CHEBI:57540"/>
    </ligand>
</feature>
<feature type="binding site" evidence="13">
    <location>
        <position position="106"/>
    </location>
    <ligand>
        <name>sn-glycerol 3-phosphate</name>
        <dbReference type="ChEBI" id="CHEBI:57597"/>
    </ligand>
</feature>
<feature type="binding site" evidence="15">
    <location>
        <position position="106"/>
    </location>
    <ligand>
        <name>substrate</name>
    </ligand>
</feature>
<dbReference type="PANTHER" id="PTHR11728">
    <property type="entry name" value="GLYCEROL-3-PHOSPHATE DEHYDROGENASE"/>
    <property type="match status" value="1"/>
</dbReference>
<evidence type="ECO:0000256" key="12">
    <source>
        <dbReference type="ARBA" id="ARBA00080511"/>
    </source>
</evidence>
<protein>
    <recommendedName>
        <fullName evidence="11 13">Glycerol-3-phosphate dehydrogenase [NAD(P)+]</fullName>
        <ecNumber evidence="10 13">1.1.1.94</ecNumber>
    </recommendedName>
    <alternativeName>
        <fullName evidence="13">NAD(P)(+)-dependent glycerol-3-phosphate dehydrogenase</fullName>
    </alternativeName>
    <alternativeName>
        <fullName evidence="12 13">NAD(P)H-dependent dihydroxyacetone-phosphate reductase</fullName>
    </alternativeName>
</protein>
<proteinExistence type="inferred from homology"/>
<evidence type="ECO:0000256" key="17">
    <source>
        <dbReference type="RuleBase" id="RU000437"/>
    </source>
</evidence>
<name>A0A1M6XQI9_9FIRM</name>
<feature type="binding site" evidence="16">
    <location>
        <position position="138"/>
    </location>
    <ligand>
        <name>NAD(+)</name>
        <dbReference type="ChEBI" id="CHEBI:57540"/>
    </ligand>
</feature>
<dbReference type="GO" id="GO:0046168">
    <property type="term" value="P:glycerol-3-phosphate catabolic process"/>
    <property type="evidence" value="ECO:0007669"/>
    <property type="project" value="InterPro"/>
</dbReference>
<evidence type="ECO:0000256" key="13">
    <source>
        <dbReference type="HAMAP-Rule" id="MF_00394"/>
    </source>
</evidence>
<comment type="subcellular location">
    <subcellularLocation>
        <location evidence="13">Cytoplasm</location>
    </subcellularLocation>
</comment>
<dbReference type="InterPro" id="IPR036291">
    <property type="entry name" value="NAD(P)-bd_dom_sf"/>
</dbReference>
<dbReference type="Pfam" id="PF07479">
    <property type="entry name" value="NAD_Gly3P_dh_C"/>
    <property type="match status" value="1"/>
</dbReference>
<dbReference type="PROSITE" id="PS00957">
    <property type="entry name" value="NAD_G3PDH"/>
    <property type="match status" value="1"/>
</dbReference>
<feature type="binding site" evidence="13">
    <location>
        <position position="136"/>
    </location>
    <ligand>
        <name>sn-glycerol 3-phosphate</name>
        <dbReference type="ChEBI" id="CHEBI:57597"/>
    </ligand>
</feature>
<dbReference type="EC" id="1.1.1.94" evidence="10 13"/>
<reference evidence="20 21" key="1">
    <citation type="submission" date="2016-11" db="EMBL/GenBank/DDBJ databases">
        <authorList>
            <person name="Jaros S."/>
            <person name="Januszkiewicz K."/>
            <person name="Wedrychowicz H."/>
        </authorList>
    </citation>
    <scope>NUCLEOTIDE SEQUENCE [LARGE SCALE GENOMIC DNA]</scope>
    <source>
        <strain evidence="20 21">DSM 14214</strain>
    </source>
</reference>
<feature type="binding site" evidence="13">
    <location>
        <position position="12"/>
    </location>
    <ligand>
        <name>NADPH</name>
        <dbReference type="ChEBI" id="CHEBI:57783"/>
    </ligand>
</feature>
<evidence type="ECO:0000256" key="16">
    <source>
        <dbReference type="PIRSR" id="PIRSR000114-3"/>
    </source>
</evidence>
<evidence type="ECO:0000259" key="18">
    <source>
        <dbReference type="Pfam" id="PF01210"/>
    </source>
</evidence>
<feature type="binding site" evidence="13">
    <location>
        <position position="49"/>
    </location>
    <ligand>
        <name>NADPH</name>
        <dbReference type="ChEBI" id="CHEBI:57783"/>
    </ligand>
</feature>
<dbReference type="Gene3D" id="1.10.1040.10">
    <property type="entry name" value="N-(1-d-carboxylethyl)-l-norvaline Dehydrogenase, domain 2"/>
    <property type="match status" value="1"/>
</dbReference>
<dbReference type="UniPathway" id="UPA00940"/>
<feature type="binding site" evidence="13">
    <location>
        <position position="106"/>
    </location>
    <ligand>
        <name>NADPH</name>
        <dbReference type="ChEBI" id="CHEBI:57783"/>
    </ligand>
</feature>
<evidence type="ECO:0000256" key="15">
    <source>
        <dbReference type="PIRSR" id="PIRSR000114-2"/>
    </source>
</evidence>
<comment type="similarity">
    <text evidence="1 13 17">Belongs to the NAD-dependent glycerol-3-phosphate dehydrogenase family.</text>
</comment>
<dbReference type="GO" id="GO:0046167">
    <property type="term" value="P:glycerol-3-phosphate biosynthetic process"/>
    <property type="evidence" value="ECO:0007669"/>
    <property type="project" value="UniProtKB-UniRule"/>
</dbReference>
<dbReference type="Proteomes" id="UP000183975">
    <property type="component" value="Unassembled WGS sequence"/>
</dbReference>
<feature type="domain" description="Glycerol-3-phosphate dehydrogenase NAD-dependent N-terminal" evidence="18">
    <location>
        <begin position="3"/>
        <end position="158"/>
    </location>
</feature>
<keyword evidence="6 13" id="KW-0443">Lipid metabolism</keyword>
<comment type="catalytic activity">
    <reaction evidence="13">
        <text>sn-glycerol 3-phosphate + NAD(+) = dihydroxyacetone phosphate + NADH + H(+)</text>
        <dbReference type="Rhea" id="RHEA:11092"/>
        <dbReference type="ChEBI" id="CHEBI:15378"/>
        <dbReference type="ChEBI" id="CHEBI:57540"/>
        <dbReference type="ChEBI" id="CHEBI:57597"/>
        <dbReference type="ChEBI" id="CHEBI:57642"/>
        <dbReference type="ChEBI" id="CHEBI:57945"/>
        <dbReference type="EC" id="1.1.1.94"/>
    </reaction>
</comment>
<feature type="binding site" evidence="13">
    <location>
        <position position="253"/>
    </location>
    <ligand>
        <name>sn-glycerol 3-phosphate</name>
        <dbReference type="ChEBI" id="CHEBI:57597"/>
    </ligand>
</feature>
<dbReference type="SUPFAM" id="SSF48179">
    <property type="entry name" value="6-phosphogluconate dehydrogenase C-terminal domain-like"/>
    <property type="match status" value="1"/>
</dbReference>
<dbReference type="PRINTS" id="PR00077">
    <property type="entry name" value="GPDHDRGNASE"/>
</dbReference>
<evidence type="ECO:0000256" key="3">
    <source>
        <dbReference type="ARBA" id="ARBA00022857"/>
    </source>
</evidence>
<dbReference type="GO" id="GO:0008654">
    <property type="term" value="P:phospholipid biosynthetic process"/>
    <property type="evidence" value="ECO:0007669"/>
    <property type="project" value="UniProtKB-KW"/>
</dbReference>
<feature type="binding site" evidence="15">
    <location>
        <begin position="253"/>
        <end position="254"/>
    </location>
    <ligand>
        <name>substrate</name>
    </ligand>
</feature>
<dbReference type="InterPro" id="IPR011128">
    <property type="entry name" value="G3P_DH_NAD-dep_N"/>
</dbReference>
<dbReference type="GO" id="GO:0051287">
    <property type="term" value="F:NAD binding"/>
    <property type="evidence" value="ECO:0007669"/>
    <property type="project" value="InterPro"/>
</dbReference>
<feature type="binding site" evidence="13">
    <location>
        <position position="138"/>
    </location>
    <ligand>
        <name>NADPH</name>
        <dbReference type="ChEBI" id="CHEBI:57783"/>
    </ligand>
</feature>
<evidence type="ECO:0000256" key="14">
    <source>
        <dbReference type="PIRSR" id="PIRSR000114-1"/>
    </source>
</evidence>
<dbReference type="Pfam" id="PF01210">
    <property type="entry name" value="NAD_Gly3P_dh_N"/>
    <property type="match status" value="1"/>
</dbReference>
<evidence type="ECO:0000256" key="8">
    <source>
        <dbReference type="ARBA" id="ARBA00023264"/>
    </source>
</evidence>
<evidence type="ECO:0000256" key="11">
    <source>
        <dbReference type="ARBA" id="ARBA00069372"/>
    </source>
</evidence>
<evidence type="ECO:0000259" key="19">
    <source>
        <dbReference type="Pfam" id="PF07479"/>
    </source>
</evidence>
<dbReference type="InterPro" id="IPR006109">
    <property type="entry name" value="G3P_DH_NAD-dep_C"/>
</dbReference>
<dbReference type="GO" id="GO:0141152">
    <property type="term" value="F:glycerol-3-phosphate dehydrogenase (NAD+) activity"/>
    <property type="evidence" value="ECO:0007669"/>
    <property type="project" value="RHEA"/>
</dbReference>
<dbReference type="NCBIfam" id="NF000942">
    <property type="entry name" value="PRK00094.1-4"/>
    <property type="match status" value="1"/>
</dbReference>
<keyword evidence="13" id="KW-0547">Nucleotide-binding</keyword>
<comment type="function">
    <text evidence="13">Catalyzes the reduction of the glycolytic intermediate dihydroxyacetone phosphate (DHAP) to sn-glycerol 3-phosphate (G3P), the key precursor for phospholipid synthesis.</text>
</comment>
<keyword evidence="3 13" id="KW-0521">NADP</keyword>
<feature type="binding site" evidence="13">
    <location>
        <position position="279"/>
    </location>
    <ligand>
        <name>NADPH</name>
        <dbReference type="ChEBI" id="CHEBI:57783"/>
    </ligand>
</feature>
<evidence type="ECO:0000256" key="6">
    <source>
        <dbReference type="ARBA" id="ARBA00023098"/>
    </source>
</evidence>
<dbReference type="HAMAP" id="MF_00394">
    <property type="entry name" value="NAD_Glyc3P_dehydrog"/>
    <property type="match status" value="1"/>
</dbReference>
<feature type="binding site" evidence="13">
    <location>
        <position position="252"/>
    </location>
    <ligand>
        <name>sn-glycerol 3-phosphate</name>
        <dbReference type="ChEBI" id="CHEBI:57597"/>
    </ligand>
</feature>
<dbReference type="PIRSF" id="PIRSF000114">
    <property type="entry name" value="Glycerol-3-P_dh"/>
    <property type="match status" value="1"/>
</dbReference>
<dbReference type="InterPro" id="IPR013328">
    <property type="entry name" value="6PGD_dom2"/>
</dbReference>
<dbReference type="NCBIfam" id="NF000941">
    <property type="entry name" value="PRK00094.1-3"/>
    <property type="match status" value="1"/>
</dbReference>
<accession>A0A1M6XQI9</accession>
<dbReference type="GO" id="GO:0005829">
    <property type="term" value="C:cytosol"/>
    <property type="evidence" value="ECO:0007669"/>
    <property type="project" value="TreeGrafter"/>
</dbReference>
<feature type="binding site" evidence="13">
    <location>
        <position position="189"/>
    </location>
    <ligand>
        <name>sn-glycerol 3-phosphate</name>
        <dbReference type="ChEBI" id="CHEBI:57597"/>
    </ligand>
</feature>
<feature type="domain" description="Glycerol-3-phosphate dehydrogenase NAD-dependent C-terminal" evidence="19">
    <location>
        <begin position="178"/>
        <end position="318"/>
    </location>
</feature>
<gene>
    <name evidence="13" type="primary">gpsA</name>
    <name evidence="20" type="ORF">SAMN02745138_02839</name>
</gene>
<dbReference type="NCBIfam" id="NF000940">
    <property type="entry name" value="PRK00094.1-2"/>
    <property type="match status" value="1"/>
</dbReference>
<evidence type="ECO:0000256" key="5">
    <source>
        <dbReference type="ARBA" id="ARBA00023027"/>
    </source>
</evidence>
<feature type="binding site" evidence="13">
    <location>
        <position position="134"/>
    </location>
    <ligand>
        <name>sn-glycerol 3-phosphate</name>
        <dbReference type="ChEBI" id="CHEBI:57597"/>
    </ligand>
</feature>
<evidence type="ECO:0000256" key="4">
    <source>
        <dbReference type="ARBA" id="ARBA00023002"/>
    </source>
</evidence>
<dbReference type="InterPro" id="IPR008927">
    <property type="entry name" value="6-PGluconate_DH-like_C_sf"/>
</dbReference>
<dbReference type="RefSeq" id="WP_072852863.1">
    <property type="nucleotide sequence ID" value="NZ_FRAH01000065.1"/>
</dbReference>
<evidence type="ECO:0000256" key="2">
    <source>
        <dbReference type="ARBA" id="ARBA00022516"/>
    </source>
</evidence>
<feature type="active site" description="Proton acceptor" evidence="13 14">
    <location>
        <position position="189"/>
    </location>
</feature>
<keyword evidence="21" id="KW-1185">Reference proteome</keyword>
<evidence type="ECO:0000313" key="20">
    <source>
        <dbReference type="EMBL" id="SHL08267.1"/>
    </source>
</evidence>
<dbReference type="FunFam" id="1.10.1040.10:FF:000001">
    <property type="entry name" value="Glycerol-3-phosphate dehydrogenase [NAD(P)+]"/>
    <property type="match status" value="1"/>
</dbReference>
<comment type="caution">
    <text evidence="13">Lacks conserved residue(s) required for the propagation of feature annotation.</text>
</comment>
<dbReference type="AlphaFoldDB" id="A0A1M6XQI9"/>
<keyword evidence="5 13" id="KW-0520">NAD</keyword>
<keyword evidence="7 13" id="KW-0594">Phospholipid biosynthesis</keyword>
<feature type="binding site" evidence="16">
    <location>
        <position position="253"/>
    </location>
    <ligand>
        <name>NAD(+)</name>
        <dbReference type="ChEBI" id="CHEBI:57540"/>
    </ligand>
</feature>
<evidence type="ECO:0000256" key="9">
    <source>
        <dbReference type="ARBA" id="ARBA00052716"/>
    </source>
</evidence>
<dbReference type="GO" id="GO:0141153">
    <property type="term" value="F:glycerol-3-phosphate dehydrogenase (NADP+) activity"/>
    <property type="evidence" value="ECO:0007669"/>
    <property type="project" value="RHEA"/>
</dbReference>
<dbReference type="GO" id="GO:0005975">
    <property type="term" value="P:carbohydrate metabolic process"/>
    <property type="evidence" value="ECO:0007669"/>
    <property type="project" value="InterPro"/>
</dbReference>
<dbReference type="Gene3D" id="3.40.50.720">
    <property type="entry name" value="NAD(P)-binding Rossmann-like Domain"/>
    <property type="match status" value="1"/>
</dbReference>
<dbReference type="PANTHER" id="PTHR11728:SF1">
    <property type="entry name" value="GLYCEROL-3-PHOSPHATE DEHYDROGENASE [NAD(+)] 2, CHLOROPLASTIC"/>
    <property type="match status" value="1"/>
</dbReference>
<evidence type="ECO:0000256" key="1">
    <source>
        <dbReference type="ARBA" id="ARBA00011009"/>
    </source>
</evidence>